<sequence>MKNKKKPVIASLDGLCKAGAILGLVFAGIAIGSSILSLLLLSINSNIYFKFNIKPFMVAIYIFLIIIIGLQIGTIFMCLSIKNGTAKSNIAGGIYCLVLTSLIAGIFILVGKYVLKNNDNLEPAAKNMPINTDPGKDNSSEWTRNQQFGNGTQWNNPQWNNPQWNNPQPTNMEQDPIESKKEDPTSDKKSD</sequence>
<accession>V5RJC4</accession>
<dbReference type="AlphaFoldDB" id="V5RJC4"/>
<evidence type="ECO:0000256" key="1">
    <source>
        <dbReference type="SAM" id="MobiDB-lite"/>
    </source>
</evidence>
<feature type="transmembrane region" description="Helical" evidence="2">
    <location>
        <begin position="93"/>
        <end position="115"/>
    </location>
</feature>
<evidence type="ECO:0008006" key="5">
    <source>
        <dbReference type="Google" id="ProtNLM"/>
    </source>
</evidence>
<organism evidence="3 4">
    <name type="scientific">Spiroplasma apis B31</name>
    <dbReference type="NCBI Taxonomy" id="1276258"/>
    <lineage>
        <taxon>Bacteria</taxon>
        <taxon>Bacillati</taxon>
        <taxon>Mycoplasmatota</taxon>
        <taxon>Mollicutes</taxon>
        <taxon>Entomoplasmatales</taxon>
        <taxon>Spiroplasmataceae</taxon>
        <taxon>Spiroplasma</taxon>
    </lineage>
</organism>
<feature type="transmembrane region" description="Helical" evidence="2">
    <location>
        <begin position="55"/>
        <end position="81"/>
    </location>
</feature>
<keyword evidence="2" id="KW-0812">Transmembrane</keyword>
<evidence type="ECO:0000313" key="3">
    <source>
        <dbReference type="EMBL" id="AHB36659.1"/>
    </source>
</evidence>
<name>V5RJC4_SPIAP</name>
<feature type="region of interest" description="Disordered" evidence="1">
    <location>
        <begin position="125"/>
        <end position="191"/>
    </location>
</feature>
<dbReference type="RefSeq" id="WP_023789967.1">
    <property type="nucleotide sequence ID" value="NC_022998.1"/>
</dbReference>
<dbReference type="HOGENOM" id="CLU_1420660_0_0_14"/>
<dbReference type="EMBL" id="CP006682">
    <property type="protein sequence ID" value="AHB36659.1"/>
    <property type="molecule type" value="Genomic_DNA"/>
</dbReference>
<dbReference type="STRING" id="1276258.SAPIS_v1c08140"/>
<dbReference type="PATRIC" id="fig|1276258.3.peg.835"/>
<feature type="transmembrane region" description="Helical" evidence="2">
    <location>
        <begin position="21"/>
        <end position="43"/>
    </location>
</feature>
<dbReference type="Proteomes" id="UP000018550">
    <property type="component" value="Chromosome"/>
</dbReference>
<keyword evidence="2" id="KW-0472">Membrane</keyword>
<protein>
    <recommendedName>
        <fullName evidence="5">Transmembrane protein</fullName>
    </recommendedName>
</protein>
<keyword evidence="4" id="KW-1185">Reference proteome</keyword>
<evidence type="ECO:0000313" key="4">
    <source>
        <dbReference type="Proteomes" id="UP000018550"/>
    </source>
</evidence>
<evidence type="ECO:0000256" key="2">
    <source>
        <dbReference type="SAM" id="Phobius"/>
    </source>
</evidence>
<feature type="compositionally biased region" description="Basic and acidic residues" evidence="1">
    <location>
        <begin position="177"/>
        <end position="191"/>
    </location>
</feature>
<reference evidence="3 4" key="1">
    <citation type="journal article" date="2014" name="Genome Announc.">
        <title>Complete Genome Sequence of Spiroplasma apis B31T (ATCC 33834), a Bacterium Associated with May Disease of Honeybees (Apis mellifera).</title>
        <authorList>
            <person name="Ku C."/>
            <person name="Lo W.S."/>
            <person name="Chen L.L."/>
            <person name="Kuo C.H."/>
        </authorList>
    </citation>
    <scope>NUCLEOTIDE SEQUENCE [LARGE SCALE GENOMIC DNA]</scope>
    <source>
        <strain evidence="3">B31</strain>
    </source>
</reference>
<dbReference type="KEGG" id="sapi:SAPIS_v1c08140"/>
<feature type="compositionally biased region" description="Low complexity" evidence="1">
    <location>
        <begin position="149"/>
        <end position="171"/>
    </location>
</feature>
<proteinExistence type="predicted"/>
<keyword evidence="2" id="KW-1133">Transmembrane helix</keyword>
<gene>
    <name evidence="3" type="ORF">SAPIS_v1c08140</name>
</gene>